<feature type="transmembrane region" description="Helical" evidence="1">
    <location>
        <begin position="99"/>
        <end position="116"/>
    </location>
</feature>
<evidence type="ECO:0000313" key="2">
    <source>
        <dbReference type="EMBL" id="TWT88340.1"/>
    </source>
</evidence>
<organism evidence="2 3">
    <name type="scientific">Pseudobythopirellula maris</name>
    <dbReference type="NCBI Taxonomy" id="2527991"/>
    <lineage>
        <taxon>Bacteria</taxon>
        <taxon>Pseudomonadati</taxon>
        <taxon>Planctomycetota</taxon>
        <taxon>Planctomycetia</taxon>
        <taxon>Pirellulales</taxon>
        <taxon>Lacipirellulaceae</taxon>
        <taxon>Pseudobythopirellula</taxon>
    </lineage>
</organism>
<protein>
    <recommendedName>
        <fullName evidence="4">VanZ like family protein</fullName>
    </recommendedName>
</protein>
<comment type="caution">
    <text evidence="2">The sequence shown here is derived from an EMBL/GenBank/DDBJ whole genome shotgun (WGS) entry which is preliminary data.</text>
</comment>
<evidence type="ECO:0000313" key="3">
    <source>
        <dbReference type="Proteomes" id="UP000315440"/>
    </source>
</evidence>
<keyword evidence="1" id="KW-0472">Membrane</keyword>
<name>A0A5C5ZMF2_9BACT</name>
<accession>A0A5C5ZMF2</accession>
<keyword evidence="1" id="KW-1133">Transmembrane helix</keyword>
<dbReference type="EMBL" id="SJPQ01000002">
    <property type="protein sequence ID" value="TWT88340.1"/>
    <property type="molecule type" value="Genomic_DNA"/>
</dbReference>
<reference evidence="2 3" key="1">
    <citation type="submission" date="2019-02" db="EMBL/GenBank/DDBJ databases">
        <title>Deep-cultivation of Planctomycetes and their phenomic and genomic characterization uncovers novel biology.</title>
        <authorList>
            <person name="Wiegand S."/>
            <person name="Jogler M."/>
            <person name="Boedeker C."/>
            <person name="Pinto D."/>
            <person name="Vollmers J."/>
            <person name="Rivas-Marin E."/>
            <person name="Kohn T."/>
            <person name="Peeters S.H."/>
            <person name="Heuer A."/>
            <person name="Rast P."/>
            <person name="Oberbeckmann S."/>
            <person name="Bunk B."/>
            <person name="Jeske O."/>
            <person name="Meyerdierks A."/>
            <person name="Storesund J.E."/>
            <person name="Kallscheuer N."/>
            <person name="Luecker S."/>
            <person name="Lage O.M."/>
            <person name="Pohl T."/>
            <person name="Merkel B.J."/>
            <person name="Hornburger P."/>
            <person name="Mueller R.-W."/>
            <person name="Bruemmer F."/>
            <person name="Labrenz M."/>
            <person name="Spormann A.M."/>
            <person name="Op Den Camp H."/>
            <person name="Overmann J."/>
            <person name="Amann R."/>
            <person name="Jetten M.S.M."/>
            <person name="Mascher T."/>
            <person name="Medema M.H."/>
            <person name="Devos D.P."/>
            <person name="Kaster A.-K."/>
            <person name="Ovreas L."/>
            <person name="Rohde M."/>
            <person name="Galperin M.Y."/>
            <person name="Jogler C."/>
        </authorList>
    </citation>
    <scope>NUCLEOTIDE SEQUENCE [LARGE SCALE GENOMIC DNA]</scope>
    <source>
        <strain evidence="2 3">Mal64</strain>
    </source>
</reference>
<dbReference type="AlphaFoldDB" id="A0A5C5ZMF2"/>
<dbReference type="Proteomes" id="UP000315440">
    <property type="component" value="Unassembled WGS sequence"/>
</dbReference>
<proteinExistence type="predicted"/>
<gene>
    <name evidence="2" type="ORF">Mal64_18190</name>
</gene>
<evidence type="ECO:0000256" key="1">
    <source>
        <dbReference type="SAM" id="Phobius"/>
    </source>
</evidence>
<keyword evidence="3" id="KW-1185">Reference proteome</keyword>
<keyword evidence="1" id="KW-0812">Transmembrane</keyword>
<feature type="transmembrane region" description="Helical" evidence="1">
    <location>
        <begin position="70"/>
        <end position="87"/>
    </location>
</feature>
<sequence>MGVLSRAPRVAPLAALANCFAVYVIYHTLRPRLEDGLLRASLPSLLLPIAMVATVDLTPQIRFRSAKSRAMILTAMTAAAALWFEAVVPQLTNSSTGDWRDAAAMMAGLVIGLLVLRPKAAPVD</sequence>
<evidence type="ECO:0008006" key="4">
    <source>
        <dbReference type="Google" id="ProtNLM"/>
    </source>
</evidence>